<sequence length="342" mass="39719">MEKQRLAASVLNAKDEDVYNCLSDNEVFADLFNGAVFQGEQVIKPEYLEEMNEKKQMKVPGKDGQPAVIKKLRDVQKGSGLEESILGIELAVEGQRKVHYGMPVRHMLYDAVDYTKQIQNLEKKHRSSRDLSPGAEFLSGLKKEDKLRPIITLGLFYGEDQLWDGPMCLHDMLEFPKVLEPWKHYIPNYPLNLVYSGNVNPGNFRTGLQEVFELLRVAKDKNAMEEFLKKNQEHYKNLEWKRGRLVGNFLDIPLIKENAEVIRTEEGGINMCTAFQQMRMEGVREGIIEGERRGRNFGEEKLTRLIQLLFHDNRIDDLQRASFDTEYREKLYKEYGLENENL</sequence>
<gene>
    <name evidence="1" type="ORF">K340107D12_28810</name>
</gene>
<reference evidence="1 2" key="1">
    <citation type="submission" date="2024-04" db="EMBL/GenBank/DDBJ databases">
        <title>Defined microbial consortia suppress multidrug-resistant proinflammatory Enterobacteriaceae via ecological control.</title>
        <authorList>
            <person name="Furuichi M."/>
            <person name="Kawaguchi T."/>
            <person name="Pust M."/>
            <person name="Yasuma K."/>
            <person name="Plichta D."/>
            <person name="Hasegawa N."/>
            <person name="Ohya T."/>
            <person name="Bhattarai S."/>
            <person name="Sasajima S."/>
            <person name="Aoto Y."/>
            <person name="Tuganbaev T."/>
            <person name="Yaginuma M."/>
            <person name="Ueda M."/>
            <person name="Okahashi N."/>
            <person name="Amafuji K."/>
            <person name="Kiridooshi Y."/>
            <person name="Sugita K."/>
            <person name="Strazar M."/>
            <person name="Skelly A."/>
            <person name="Suda W."/>
            <person name="Hattori M."/>
            <person name="Nakamoto N."/>
            <person name="Caballero S."/>
            <person name="Norman J."/>
            <person name="Olle B."/>
            <person name="Tanoue T."/>
            <person name="Arita M."/>
            <person name="Bucci V."/>
            <person name="Atarashi K."/>
            <person name="Xavier R."/>
            <person name="Honda K."/>
        </authorList>
    </citation>
    <scope>NUCLEOTIDE SEQUENCE [LARGE SCALE GENOMIC DNA]</scope>
    <source>
        <strain evidence="2">k34-0107-D12</strain>
    </source>
</reference>
<dbReference type="RefSeq" id="WP_227212141.1">
    <property type="nucleotide sequence ID" value="NZ_BAABZQ010000001.1"/>
</dbReference>
<evidence type="ECO:0000313" key="1">
    <source>
        <dbReference type="EMBL" id="GAA6500065.1"/>
    </source>
</evidence>
<comment type="caution">
    <text evidence="1">The sequence shown here is derived from an EMBL/GenBank/DDBJ whole genome shotgun (WGS) entry which is preliminary data.</text>
</comment>
<organism evidence="1 2">
    <name type="scientific">Blautia parvula</name>
    <dbReference type="NCBI Taxonomy" id="2877527"/>
    <lineage>
        <taxon>Bacteria</taxon>
        <taxon>Bacillati</taxon>
        <taxon>Bacillota</taxon>
        <taxon>Clostridia</taxon>
        <taxon>Lachnospirales</taxon>
        <taxon>Lachnospiraceae</taxon>
        <taxon>Blautia</taxon>
    </lineage>
</organism>
<protein>
    <recommendedName>
        <fullName evidence="3">Transposase (putative) YhgA-like domain-containing protein</fullName>
    </recommendedName>
</protein>
<evidence type="ECO:0008006" key="3">
    <source>
        <dbReference type="Google" id="ProtNLM"/>
    </source>
</evidence>
<proteinExistence type="predicted"/>
<dbReference type="Proteomes" id="UP001600941">
    <property type="component" value="Unassembled WGS sequence"/>
</dbReference>
<keyword evidence="2" id="KW-1185">Reference proteome</keyword>
<accession>A0ABQ0BU92</accession>
<dbReference type="EMBL" id="BAABZQ010000001">
    <property type="protein sequence ID" value="GAA6500065.1"/>
    <property type="molecule type" value="Genomic_DNA"/>
</dbReference>
<name>A0ABQ0BU92_9FIRM</name>
<evidence type="ECO:0000313" key="2">
    <source>
        <dbReference type="Proteomes" id="UP001600941"/>
    </source>
</evidence>